<dbReference type="EMBL" id="KN827043">
    <property type="protein sequence ID" value="KIK77327.1"/>
    <property type="molecule type" value="Genomic_DNA"/>
</dbReference>
<evidence type="ECO:0000256" key="7">
    <source>
        <dbReference type="ARBA" id="ARBA00022989"/>
    </source>
</evidence>
<keyword evidence="9 11" id="KW-0472">Membrane</keyword>
<dbReference type="InterPro" id="IPR026765">
    <property type="entry name" value="Tmem163"/>
</dbReference>
<evidence type="ECO:0000256" key="1">
    <source>
        <dbReference type="ARBA" id="ARBA00004146"/>
    </source>
</evidence>
<feature type="transmembrane region" description="Helical" evidence="11">
    <location>
        <begin position="182"/>
        <end position="202"/>
    </location>
</feature>
<dbReference type="Pfam" id="PF01545">
    <property type="entry name" value="Cation_efflux"/>
    <property type="match status" value="1"/>
</dbReference>
<keyword evidence="8" id="KW-0770">Synapse</keyword>
<sequence length="270" mass="29059">MSRYQLQQYAIGISIFSVFYNTAEGVVSVVFGVDSSSHSLVFFGIQSVIEVISSVLVTWRFLCAVKPGDEGDAGNTGLRIIRVERIATTGIGILLILLAFVAVGTSIASLVVHDHPNTSTPALIIAAGTSFINVLLWVAKRYLARALDSSTMHGEALCALSCLQFGGVLLVGSLIYRVWRGGWWADSVTAIVIGLLFGWEGFKMVRWARHKDFDGGCCSDCRPRNRTGNVATPQNATAANIKEQVLVENPCTDTGCHGCSKEGHAVVEHV</sequence>
<protein>
    <recommendedName>
        <fullName evidence="12">Cation efflux protein transmembrane domain-containing protein</fullName>
    </recommendedName>
</protein>
<keyword evidence="5" id="KW-0967">Endosome</keyword>
<evidence type="ECO:0000256" key="10">
    <source>
        <dbReference type="ARBA" id="ARBA00023329"/>
    </source>
</evidence>
<keyword evidence="7 11" id="KW-1133">Transmembrane helix</keyword>
<gene>
    <name evidence="13" type="ORF">PAXRUDRAFT_835022</name>
</gene>
<evidence type="ECO:0000256" key="3">
    <source>
        <dbReference type="ARBA" id="ARBA00008731"/>
    </source>
</evidence>
<feature type="transmembrane region" description="Helical" evidence="11">
    <location>
        <begin position="123"/>
        <end position="144"/>
    </location>
</feature>
<feature type="transmembrane region" description="Helical" evidence="11">
    <location>
        <begin position="156"/>
        <end position="176"/>
    </location>
</feature>
<dbReference type="PANTHER" id="PTHR31937:SF2">
    <property type="entry name" value="TRANSMEMBRANE PROTEIN 163"/>
    <property type="match status" value="1"/>
</dbReference>
<evidence type="ECO:0000256" key="8">
    <source>
        <dbReference type="ARBA" id="ARBA00023018"/>
    </source>
</evidence>
<dbReference type="HOGENOM" id="CLU_055677_0_0_1"/>
<name>A0A0D0C2B6_9AGAM</name>
<dbReference type="SUPFAM" id="SSF161111">
    <property type="entry name" value="Cation efflux protein transmembrane domain-like"/>
    <property type="match status" value="1"/>
</dbReference>
<evidence type="ECO:0000256" key="11">
    <source>
        <dbReference type="SAM" id="Phobius"/>
    </source>
</evidence>
<accession>A0A0D0C2B6</accession>
<dbReference type="PANTHER" id="PTHR31937">
    <property type="entry name" value="TRANSMEMBRANE PROTEIN 163"/>
    <property type="match status" value="1"/>
</dbReference>
<feature type="domain" description="Cation efflux protein transmembrane" evidence="12">
    <location>
        <begin position="15"/>
        <end position="206"/>
    </location>
</feature>
<evidence type="ECO:0000313" key="13">
    <source>
        <dbReference type="EMBL" id="KIK77327.1"/>
    </source>
</evidence>
<evidence type="ECO:0000256" key="6">
    <source>
        <dbReference type="ARBA" id="ARBA00022833"/>
    </source>
</evidence>
<organism evidence="13 14">
    <name type="scientific">Paxillus rubicundulus Ve08.2h10</name>
    <dbReference type="NCBI Taxonomy" id="930991"/>
    <lineage>
        <taxon>Eukaryota</taxon>
        <taxon>Fungi</taxon>
        <taxon>Dikarya</taxon>
        <taxon>Basidiomycota</taxon>
        <taxon>Agaricomycotina</taxon>
        <taxon>Agaricomycetes</taxon>
        <taxon>Agaricomycetidae</taxon>
        <taxon>Boletales</taxon>
        <taxon>Paxilineae</taxon>
        <taxon>Paxillaceae</taxon>
        <taxon>Paxillus</taxon>
    </lineage>
</organism>
<keyword evidence="14" id="KW-1185">Reference proteome</keyword>
<keyword evidence="4 11" id="KW-0812">Transmembrane</keyword>
<keyword evidence="6" id="KW-0862">Zinc</keyword>
<dbReference type="GO" id="GO:0008324">
    <property type="term" value="F:monoatomic cation transmembrane transporter activity"/>
    <property type="evidence" value="ECO:0007669"/>
    <property type="project" value="InterPro"/>
</dbReference>
<dbReference type="InterPro" id="IPR027469">
    <property type="entry name" value="Cation_efflux_TMD_sf"/>
</dbReference>
<dbReference type="GO" id="GO:0031901">
    <property type="term" value="C:early endosome membrane"/>
    <property type="evidence" value="ECO:0007669"/>
    <property type="project" value="UniProtKB-SubCell"/>
</dbReference>
<dbReference type="OrthoDB" id="5980560at2759"/>
<evidence type="ECO:0000256" key="9">
    <source>
        <dbReference type="ARBA" id="ARBA00023136"/>
    </source>
</evidence>
<dbReference type="Proteomes" id="UP000054538">
    <property type="component" value="Unassembled WGS sequence"/>
</dbReference>
<proteinExistence type="inferred from homology"/>
<dbReference type="Gene3D" id="1.20.1510.10">
    <property type="entry name" value="Cation efflux protein transmembrane domain"/>
    <property type="match status" value="1"/>
</dbReference>
<reference evidence="13 14" key="1">
    <citation type="submission" date="2014-04" db="EMBL/GenBank/DDBJ databases">
        <authorList>
            <consortium name="DOE Joint Genome Institute"/>
            <person name="Kuo A."/>
            <person name="Kohler A."/>
            <person name="Jargeat P."/>
            <person name="Nagy L.G."/>
            <person name="Floudas D."/>
            <person name="Copeland A."/>
            <person name="Barry K.W."/>
            <person name="Cichocki N."/>
            <person name="Veneault-Fourrey C."/>
            <person name="LaButti K."/>
            <person name="Lindquist E.A."/>
            <person name="Lipzen A."/>
            <person name="Lundell T."/>
            <person name="Morin E."/>
            <person name="Murat C."/>
            <person name="Sun H."/>
            <person name="Tunlid A."/>
            <person name="Henrissat B."/>
            <person name="Grigoriev I.V."/>
            <person name="Hibbett D.S."/>
            <person name="Martin F."/>
            <person name="Nordberg H.P."/>
            <person name="Cantor M.N."/>
            <person name="Hua S.X."/>
        </authorList>
    </citation>
    <scope>NUCLEOTIDE SEQUENCE [LARGE SCALE GENOMIC DNA]</scope>
    <source>
        <strain evidence="13 14">Ve08.2h10</strain>
    </source>
</reference>
<keyword evidence="10" id="KW-0968">Cytoplasmic vesicle</keyword>
<evidence type="ECO:0000259" key="12">
    <source>
        <dbReference type="Pfam" id="PF01545"/>
    </source>
</evidence>
<feature type="transmembrane region" description="Helical" evidence="11">
    <location>
        <begin position="39"/>
        <end position="65"/>
    </location>
</feature>
<evidence type="ECO:0000256" key="4">
    <source>
        <dbReference type="ARBA" id="ARBA00022692"/>
    </source>
</evidence>
<dbReference type="GO" id="GO:0030003">
    <property type="term" value="P:intracellular monoatomic cation homeostasis"/>
    <property type="evidence" value="ECO:0007669"/>
    <property type="project" value="UniProtKB-ARBA"/>
</dbReference>
<dbReference type="InterPro" id="IPR058533">
    <property type="entry name" value="Cation_efflux_TM"/>
</dbReference>
<dbReference type="GO" id="GO:0098771">
    <property type="term" value="P:inorganic ion homeostasis"/>
    <property type="evidence" value="ECO:0007669"/>
    <property type="project" value="UniProtKB-ARBA"/>
</dbReference>
<comment type="similarity">
    <text evidence="3">Belongs to the TMEM163 family.</text>
</comment>
<comment type="subcellular location">
    <subcellularLocation>
        <location evidence="2">Cytoplasmic vesicle</location>
        <location evidence="2">Secretory vesicle</location>
        <location evidence="2">Synaptic vesicle membrane</location>
        <topology evidence="2">Multi-pass membrane protein</topology>
    </subcellularLocation>
    <subcellularLocation>
        <location evidence="1">Early endosome membrane</location>
    </subcellularLocation>
</comment>
<evidence type="ECO:0000256" key="2">
    <source>
        <dbReference type="ARBA" id="ARBA00004644"/>
    </source>
</evidence>
<evidence type="ECO:0000256" key="5">
    <source>
        <dbReference type="ARBA" id="ARBA00022753"/>
    </source>
</evidence>
<dbReference type="InParanoid" id="A0A0D0C2B6"/>
<evidence type="ECO:0000313" key="14">
    <source>
        <dbReference type="Proteomes" id="UP000054538"/>
    </source>
</evidence>
<feature type="transmembrane region" description="Helical" evidence="11">
    <location>
        <begin position="9"/>
        <end position="33"/>
    </location>
</feature>
<dbReference type="AlphaFoldDB" id="A0A0D0C2B6"/>
<feature type="transmembrane region" description="Helical" evidence="11">
    <location>
        <begin position="86"/>
        <end position="111"/>
    </location>
</feature>
<reference evidence="14" key="2">
    <citation type="submission" date="2015-01" db="EMBL/GenBank/DDBJ databases">
        <title>Evolutionary Origins and Diversification of the Mycorrhizal Mutualists.</title>
        <authorList>
            <consortium name="DOE Joint Genome Institute"/>
            <consortium name="Mycorrhizal Genomics Consortium"/>
            <person name="Kohler A."/>
            <person name="Kuo A."/>
            <person name="Nagy L.G."/>
            <person name="Floudas D."/>
            <person name="Copeland A."/>
            <person name="Barry K.W."/>
            <person name="Cichocki N."/>
            <person name="Veneault-Fourrey C."/>
            <person name="LaButti K."/>
            <person name="Lindquist E.A."/>
            <person name="Lipzen A."/>
            <person name="Lundell T."/>
            <person name="Morin E."/>
            <person name="Murat C."/>
            <person name="Riley R."/>
            <person name="Ohm R."/>
            <person name="Sun H."/>
            <person name="Tunlid A."/>
            <person name="Henrissat B."/>
            <person name="Grigoriev I.V."/>
            <person name="Hibbett D.S."/>
            <person name="Martin F."/>
        </authorList>
    </citation>
    <scope>NUCLEOTIDE SEQUENCE [LARGE SCALE GENOMIC DNA]</scope>
    <source>
        <strain evidence="14">Ve08.2h10</strain>
    </source>
</reference>